<dbReference type="Proteomes" id="UP000017836">
    <property type="component" value="Unassembled WGS sequence"/>
</dbReference>
<sequence length="66" mass="7886">MEKKGEKAKRRLRLATLGKGSVRCSRKVEERGRRREGRQSIREMEKRRRNKCRLPLTLHVGREKVT</sequence>
<feature type="region of interest" description="Disordered" evidence="1">
    <location>
        <begin position="23"/>
        <end position="48"/>
    </location>
</feature>
<dbReference type="EMBL" id="KI392616">
    <property type="protein sequence ID" value="ERN12201.1"/>
    <property type="molecule type" value="Genomic_DNA"/>
</dbReference>
<organism evidence="2 3">
    <name type="scientific">Amborella trichopoda</name>
    <dbReference type="NCBI Taxonomy" id="13333"/>
    <lineage>
        <taxon>Eukaryota</taxon>
        <taxon>Viridiplantae</taxon>
        <taxon>Streptophyta</taxon>
        <taxon>Embryophyta</taxon>
        <taxon>Tracheophyta</taxon>
        <taxon>Spermatophyta</taxon>
        <taxon>Magnoliopsida</taxon>
        <taxon>Amborellales</taxon>
        <taxon>Amborellaceae</taxon>
        <taxon>Amborella</taxon>
    </lineage>
</organism>
<keyword evidence="3" id="KW-1185">Reference proteome</keyword>
<gene>
    <name evidence="2" type="ORF">AMTR_s00034p00167180</name>
</gene>
<reference evidence="3" key="1">
    <citation type="journal article" date="2013" name="Science">
        <title>The Amborella genome and the evolution of flowering plants.</title>
        <authorList>
            <consortium name="Amborella Genome Project"/>
        </authorList>
    </citation>
    <scope>NUCLEOTIDE SEQUENCE [LARGE SCALE GENOMIC DNA]</scope>
</reference>
<name>W1PWP5_AMBTC</name>
<evidence type="ECO:0000313" key="3">
    <source>
        <dbReference type="Proteomes" id="UP000017836"/>
    </source>
</evidence>
<dbReference type="HOGENOM" id="CLU_2834539_0_0_1"/>
<evidence type="ECO:0000256" key="1">
    <source>
        <dbReference type="SAM" id="MobiDB-lite"/>
    </source>
</evidence>
<protein>
    <submittedName>
        <fullName evidence="2">Uncharacterized protein</fullName>
    </submittedName>
</protein>
<evidence type="ECO:0000313" key="2">
    <source>
        <dbReference type="EMBL" id="ERN12201.1"/>
    </source>
</evidence>
<dbReference type="Gramene" id="ERN12201">
    <property type="protein sequence ID" value="ERN12201"/>
    <property type="gene ID" value="AMTR_s00034p00167180"/>
</dbReference>
<accession>W1PWP5</accession>
<feature type="compositionally biased region" description="Basic and acidic residues" evidence="1">
    <location>
        <begin position="26"/>
        <end position="46"/>
    </location>
</feature>
<dbReference type="AlphaFoldDB" id="W1PWP5"/>
<proteinExistence type="predicted"/>